<sequence>MRPMRLFLLALTAATLAGCAAAPALPTARVRSPADTHGVAIAETIKRADHTAQHLNNEKSIVYSQNFGGAGAALGLLGPLGVAANVSMIESATKADAAKLTGKVKVDPVTLFQEAAATQRLALQPDGTTATVRLTPYLLVIKVNETTLNTGAALFIEATGANGKPWSTKYVLQLPGSYSLDSLAALSDTQTAALRDDLRAGYRKLLTFYNRDKPESSAGEQKVIFRSAFVSPRFDLEMAGSLIEQSGTTVWLRTYAGVFALQSNTVTYGAQP</sequence>
<feature type="chain" id="PRO_5045577323" description="Lipoprotein" evidence="1">
    <location>
        <begin position="21"/>
        <end position="272"/>
    </location>
</feature>
<evidence type="ECO:0000313" key="2">
    <source>
        <dbReference type="EMBL" id="MFG6458083.1"/>
    </source>
</evidence>
<protein>
    <recommendedName>
        <fullName evidence="4">Lipoprotein</fullName>
    </recommendedName>
</protein>
<accession>A0ABW7G832</accession>
<organism evidence="2 3">
    <name type="scientific">Pelomonas nitida</name>
    <dbReference type="NCBI Taxonomy" id="3299027"/>
    <lineage>
        <taxon>Bacteria</taxon>
        <taxon>Pseudomonadati</taxon>
        <taxon>Pseudomonadota</taxon>
        <taxon>Betaproteobacteria</taxon>
        <taxon>Burkholderiales</taxon>
        <taxon>Sphaerotilaceae</taxon>
        <taxon>Roseateles</taxon>
    </lineage>
</organism>
<name>A0ABW7G832_9BURK</name>
<proteinExistence type="predicted"/>
<dbReference type="RefSeq" id="WP_394488936.1">
    <property type="nucleotide sequence ID" value="NZ_JBIGIA010000010.1"/>
</dbReference>
<evidence type="ECO:0000256" key="1">
    <source>
        <dbReference type="SAM" id="SignalP"/>
    </source>
</evidence>
<dbReference type="EMBL" id="JBIGIA010000010">
    <property type="protein sequence ID" value="MFG6458083.1"/>
    <property type="molecule type" value="Genomic_DNA"/>
</dbReference>
<keyword evidence="3" id="KW-1185">Reference proteome</keyword>
<gene>
    <name evidence="2" type="ORF">ACG00X_14680</name>
</gene>
<dbReference type="Proteomes" id="UP001606305">
    <property type="component" value="Unassembled WGS sequence"/>
</dbReference>
<reference evidence="2 3" key="1">
    <citation type="submission" date="2024-09" db="EMBL/GenBank/DDBJ databases">
        <title>Novel species of the genus Pelomonas and Roseateles isolated from streams.</title>
        <authorList>
            <person name="Lu H."/>
        </authorList>
    </citation>
    <scope>NUCLEOTIDE SEQUENCE [LARGE SCALE GENOMIC DNA]</scope>
    <source>
        <strain evidence="2 3">BYS96W</strain>
    </source>
</reference>
<dbReference type="PROSITE" id="PS51257">
    <property type="entry name" value="PROKAR_LIPOPROTEIN"/>
    <property type="match status" value="1"/>
</dbReference>
<comment type="caution">
    <text evidence="2">The sequence shown here is derived from an EMBL/GenBank/DDBJ whole genome shotgun (WGS) entry which is preliminary data.</text>
</comment>
<evidence type="ECO:0000313" key="3">
    <source>
        <dbReference type="Proteomes" id="UP001606305"/>
    </source>
</evidence>
<evidence type="ECO:0008006" key="4">
    <source>
        <dbReference type="Google" id="ProtNLM"/>
    </source>
</evidence>
<keyword evidence="1" id="KW-0732">Signal</keyword>
<feature type="signal peptide" evidence="1">
    <location>
        <begin position="1"/>
        <end position="20"/>
    </location>
</feature>